<proteinExistence type="predicted"/>
<dbReference type="GO" id="GO:0003677">
    <property type="term" value="F:DNA binding"/>
    <property type="evidence" value="ECO:0007669"/>
    <property type="project" value="InterPro"/>
</dbReference>
<dbReference type="InterPro" id="IPR052338">
    <property type="entry name" value="Transposase_5"/>
</dbReference>
<dbReference type="InterPro" id="IPR002492">
    <property type="entry name" value="Transposase_Tc1-like"/>
</dbReference>
<dbReference type="Proteomes" id="UP000887159">
    <property type="component" value="Unassembled WGS sequence"/>
</dbReference>
<dbReference type="PANTHER" id="PTHR23022">
    <property type="entry name" value="TRANSPOSABLE ELEMENT-RELATED"/>
    <property type="match status" value="1"/>
</dbReference>
<accession>A0A8X6W110</accession>
<name>A0A8X6W110_TRICX</name>
<dbReference type="GO" id="GO:0006313">
    <property type="term" value="P:DNA transposition"/>
    <property type="evidence" value="ECO:0007669"/>
    <property type="project" value="InterPro"/>
</dbReference>
<evidence type="ECO:0000313" key="3">
    <source>
        <dbReference type="Proteomes" id="UP000887159"/>
    </source>
</evidence>
<dbReference type="EMBL" id="BMAU01021374">
    <property type="protein sequence ID" value="GFY26067.1"/>
    <property type="molecule type" value="Genomic_DNA"/>
</dbReference>
<comment type="caution">
    <text evidence="2">The sequence shown here is derived from an EMBL/GenBank/DDBJ whole genome shotgun (WGS) entry which is preliminary data.</text>
</comment>
<evidence type="ECO:0000259" key="1">
    <source>
        <dbReference type="Pfam" id="PF01498"/>
    </source>
</evidence>
<keyword evidence="3" id="KW-1185">Reference proteome</keyword>
<dbReference type="PANTHER" id="PTHR23022:SF135">
    <property type="entry name" value="SI:DKEY-77F5.3"/>
    <property type="match status" value="1"/>
</dbReference>
<reference evidence="2" key="1">
    <citation type="submission" date="2020-08" db="EMBL/GenBank/DDBJ databases">
        <title>Multicomponent nature underlies the extraordinary mechanical properties of spider dragline silk.</title>
        <authorList>
            <person name="Kono N."/>
            <person name="Nakamura H."/>
            <person name="Mori M."/>
            <person name="Yoshida Y."/>
            <person name="Ohtoshi R."/>
            <person name="Malay A.D."/>
            <person name="Moran D.A.P."/>
            <person name="Tomita M."/>
            <person name="Numata K."/>
            <person name="Arakawa K."/>
        </authorList>
    </citation>
    <scope>NUCLEOTIDE SEQUENCE</scope>
</reference>
<dbReference type="Gene3D" id="3.30.420.10">
    <property type="entry name" value="Ribonuclease H-like superfamily/Ribonuclease H"/>
    <property type="match status" value="1"/>
</dbReference>
<dbReference type="Pfam" id="PF01498">
    <property type="entry name" value="HTH_Tnp_Tc3_2"/>
    <property type="match status" value="1"/>
</dbReference>
<gene>
    <name evidence="2" type="primary">X975_07738</name>
    <name evidence="2" type="ORF">TNCV_353851</name>
</gene>
<dbReference type="AlphaFoldDB" id="A0A8X6W110"/>
<protein>
    <submittedName>
        <fullName evidence="2">Transposable element Tcb2 transposase</fullName>
    </submittedName>
</protein>
<dbReference type="GO" id="GO:0015074">
    <property type="term" value="P:DNA integration"/>
    <property type="evidence" value="ECO:0007669"/>
    <property type="project" value="InterPro"/>
</dbReference>
<organism evidence="2 3">
    <name type="scientific">Trichonephila clavipes</name>
    <name type="common">Golden silk orbweaver</name>
    <name type="synonym">Nephila clavipes</name>
    <dbReference type="NCBI Taxonomy" id="2585209"/>
    <lineage>
        <taxon>Eukaryota</taxon>
        <taxon>Metazoa</taxon>
        <taxon>Ecdysozoa</taxon>
        <taxon>Arthropoda</taxon>
        <taxon>Chelicerata</taxon>
        <taxon>Arachnida</taxon>
        <taxon>Araneae</taxon>
        <taxon>Araneomorphae</taxon>
        <taxon>Entelegynae</taxon>
        <taxon>Araneoidea</taxon>
        <taxon>Nephilidae</taxon>
        <taxon>Trichonephila</taxon>
    </lineage>
</organism>
<dbReference type="InterPro" id="IPR036397">
    <property type="entry name" value="RNaseH_sf"/>
</dbReference>
<sequence length="159" mass="18407">MNAYSQLLHRSPFRHRSLGTPVSSRTIRRRLAEGHLGSRRPLRVLPLTPTHRRLRLEWCRLRGSWTAAEWNQVTFSDESRFNLSSDDNCVRVRRPRGERINPAFALQRHTAPTAGVMVWGAIAYNTRSPLVLIRGTMTAQLYVHDILQPHELPLMQRLP</sequence>
<evidence type="ECO:0000313" key="2">
    <source>
        <dbReference type="EMBL" id="GFY26067.1"/>
    </source>
</evidence>
<feature type="domain" description="Transposase Tc1-like" evidence="1">
    <location>
        <begin position="17"/>
        <end position="60"/>
    </location>
</feature>